<proteinExistence type="predicted"/>
<gene>
    <name evidence="2" type="ORF">MYP_3836</name>
</gene>
<dbReference type="STRING" id="153721.MYP_3836"/>
<evidence type="ECO:0000313" key="3">
    <source>
        <dbReference type="Proteomes" id="UP000030185"/>
    </source>
</evidence>
<dbReference type="RefSeq" id="WP_045466752.1">
    <property type="nucleotide sequence ID" value="NZ_BBLT01000008.1"/>
</dbReference>
<dbReference type="EMBL" id="BBLT01000008">
    <property type="protein sequence ID" value="GAL86606.1"/>
    <property type="molecule type" value="Genomic_DNA"/>
</dbReference>
<evidence type="ECO:0000259" key="1">
    <source>
        <dbReference type="SMART" id="SM00859"/>
    </source>
</evidence>
<evidence type="ECO:0000313" key="2">
    <source>
        <dbReference type="EMBL" id="GAL86606.1"/>
    </source>
</evidence>
<dbReference type="SMART" id="SM00859">
    <property type="entry name" value="Semialdhyde_dh"/>
    <property type="match status" value="1"/>
</dbReference>
<accession>A0A098LHZ0</accession>
<dbReference type="PANTHER" id="PTHR14097">
    <property type="entry name" value="OXIDOREDUCTASE HTATIP2"/>
    <property type="match status" value="1"/>
</dbReference>
<dbReference type="SUPFAM" id="SSF51735">
    <property type="entry name" value="NAD(P)-binding Rossmann-fold domains"/>
    <property type="match status" value="1"/>
</dbReference>
<dbReference type="Gene3D" id="3.40.50.720">
    <property type="entry name" value="NAD(P)-binding Rossmann-like Domain"/>
    <property type="match status" value="1"/>
</dbReference>
<comment type="caution">
    <text evidence="2">The sequence shown here is derived from an EMBL/GenBank/DDBJ whole genome shotgun (WGS) entry which is preliminary data.</text>
</comment>
<reference evidence="2 3" key="1">
    <citation type="submission" date="2014-09" db="EMBL/GenBank/DDBJ databases">
        <title>Sporocytophaga myxococcoides PG-01 genome sequencing.</title>
        <authorList>
            <person name="Liu L."/>
            <person name="Gao P.J."/>
            <person name="Chen G.J."/>
            <person name="Wang L.S."/>
        </authorList>
    </citation>
    <scope>NUCLEOTIDE SEQUENCE [LARGE SCALE GENOMIC DNA]</scope>
    <source>
        <strain evidence="2 3">PG-01</strain>
    </source>
</reference>
<organism evidence="2 3">
    <name type="scientific">Sporocytophaga myxococcoides</name>
    <dbReference type="NCBI Taxonomy" id="153721"/>
    <lineage>
        <taxon>Bacteria</taxon>
        <taxon>Pseudomonadati</taxon>
        <taxon>Bacteroidota</taxon>
        <taxon>Cytophagia</taxon>
        <taxon>Cytophagales</taxon>
        <taxon>Cytophagaceae</taxon>
        <taxon>Sporocytophaga</taxon>
    </lineage>
</organism>
<dbReference type="InterPro" id="IPR016040">
    <property type="entry name" value="NAD(P)-bd_dom"/>
</dbReference>
<dbReference type="eggNOG" id="COG0702">
    <property type="taxonomic scope" value="Bacteria"/>
</dbReference>
<dbReference type="InterPro" id="IPR000534">
    <property type="entry name" value="Semialdehyde_DH_NAD-bd"/>
</dbReference>
<dbReference type="AlphaFoldDB" id="A0A098LHZ0"/>
<dbReference type="GO" id="GO:0051287">
    <property type="term" value="F:NAD binding"/>
    <property type="evidence" value="ECO:0007669"/>
    <property type="project" value="InterPro"/>
</dbReference>
<feature type="domain" description="Semialdehyde dehydrogenase NAD-binding" evidence="1">
    <location>
        <begin position="6"/>
        <end position="105"/>
    </location>
</feature>
<dbReference type="Pfam" id="PF13460">
    <property type="entry name" value="NAD_binding_10"/>
    <property type="match status" value="1"/>
</dbReference>
<dbReference type="OrthoDB" id="9798632at2"/>
<name>A0A098LHZ0_9BACT</name>
<sequence>MQKGKTALIFGATGLVGKELTGILINDERYDSIKIFGRHSSGFAGEKVKEIITELNNKSLLEAEMTGDHVFCCLGTTIKKAKTKEAFRKVDLGFPKLIAEVASATDISKMIVISSIGASTHTSNFYLKTKGEMEETLTGILKNRVYFLRPSFLLGNRSESRPGEQAGKFLMKLVGPLFRGKMKKYRAIEAHTVAEAMVHIANEVGDKHVFESDEIIDVLS</sequence>
<dbReference type="GO" id="GO:0016620">
    <property type="term" value="F:oxidoreductase activity, acting on the aldehyde or oxo group of donors, NAD or NADP as acceptor"/>
    <property type="evidence" value="ECO:0007669"/>
    <property type="project" value="InterPro"/>
</dbReference>
<protein>
    <submittedName>
        <fullName evidence="2">Oxidoreductase</fullName>
    </submittedName>
</protein>
<keyword evidence="3" id="KW-1185">Reference proteome</keyword>
<dbReference type="PANTHER" id="PTHR14097:SF7">
    <property type="entry name" value="OXIDOREDUCTASE HTATIP2"/>
    <property type="match status" value="1"/>
</dbReference>
<dbReference type="Proteomes" id="UP000030185">
    <property type="component" value="Unassembled WGS sequence"/>
</dbReference>
<dbReference type="InterPro" id="IPR036291">
    <property type="entry name" value="NAD(P)-bd_dom_sf"/>
</dbReference>